<dbReference type="EMBL" id="JARJBC010000019">
    <property type="protein sequence ID" value="MDF3292619.1"/>
    <property type="molecule type" value="Genomic_DNA"/>
</dbReference>
<keyword evidence="2" id="KW-1185">Reference proteome</keyword>
<proteinExistence type="predicted"/>
<accession>A0ABT5ZS07</accession>
<protein>
    <recommendedName>
        <fullName evidence="3">Secreted protein</fullName>
    </recommendedName>
</protein>
<evidence type="ECO:0008006" key="3">
    <source>
        <dbReference type="Google" id="ProtNLM"/>
    </source>
</evidence>
<comment type="caution">
    <text evidence="1">The sequence shown here is derived from an EMBL/GenBank/DDBJ whole genome shotgun (WGS) entry which is preliminary data.</text>
</comment>
<evidence type="ECO:0000313" key="1">
    <source>
        <dbReference type="EMBL" id="MDF3292619.1"/>
    </source>
</evidence>
<organism evidence="1 2">
    <name type="scientific">Streptomyces silvisoli</name>
    <dbReference type="NCBI Taxonomy" id="3034235"/>
    <lineage>
        <taxon>Bacteria</taxon>
        <taxon>Bacillati</taxon>
        <taxon>Actinomycetota</taxon>
        <taxon>Actinomycetes</taxon>
        <taxon>Kitasatosporales</taxon>
        <taxon>Streptomycetaceae</taxon>
        <taxon>Streptomyces</taxon>
    </lineage>
</organism>
<gene>
    <name evidence="1" type="ORF">P3G67_25985</name>
</gene>
<name>A0ABT5ZS07_9ACTN</name>
<dbReference type="Proteomes" id="UP001216579">
    <property type="component" value="Unassembled WGS sequence"/>
</dbReference>
<dbReference type="RefSeq" id="WP_276095671.1">
    <property type="nucleotide sequence ID" value="NZ_JARJBC010000019.1"/>
</dbReference>
<evidence type="ECO:0000313" key="2">
    <source>
        <dbReference type="Proteomes" id="UP001216579"/>
    </source>
</evidence>
<sequence length="132" mass="15096">MLLRLTYLTVTNTFALLRLLPMRDRGKEIEILALRHQLLVLQLQVGRPEFTDTDRVVLAGLLHRLPTGRLRRLLLRPRERPVRIPQNPRRTRRLGIKVAATLTRPTDGQSTRVASPYGWCVTITRTAQSGQG</sequence>
<reference evidence="1 2" key="1">
    <citation type="submission" date="2023-03" db="EMBL/GenBank/DDBJ databases">
        <title>Draft genome sequence of Streptomyces sp. RB6PN23 isolated from peat swamp forest in Thailand.</title>
        <authorList>
            <person name="Klaysubun C."/>
            <person name="Duangmal K."/>
        </authorList>
    </citation>
    <scope>NUCLEOTIDE SEQUENCE [LARGE SCALE GENOMIC DNA]</scope>
    <source>
        <strain evidence="1 2">RB6PN23</strain>
    </source>
</reference>